<gene>
    <name evidence="1" type="ORF">MNBD_ALPHA09-264</name>
</gene>
<accession>A0A3B0TXI7</accession>
<protein>
    <submittedName>
        <fullName evidence="1">Uncharacterized protein</fullName>
    </submittedName>
</protein>
<sequence>MPVARFIIHEVEVNRRRGNDEPIYEMVMSSVRGVVQQSGEKLDRVQTPKRMFCSFFEEFLVDISLSKLQKGRINRSSIEPIWDWLTSGWGPDDLSDIAQKLEIELKRDNSSGVAVSTKEFCTRAAAAIRKGISFVQGDAKEQRRLAVRLGGIAVLRDAVQIQRILINVPVLARLRSAVPQSVLLTNDEQVEHLANVLRRSMGELKANPELPIGLVLGRLAHPTDIARVVVQSLGLRDGARIAPTPYAAAFDLVVYDMGLLGEKIKDCIRTDKGVGPILYWLSRLHEYSTELADHIDIGLKSKWGKELLEVRNSVSRGLGAEITQVLPNLKQFYRRRPGIGSGGGLRDPDQVAVFEVLHGLALTVGCRPYLDHLSLNQVINTTETEVQRYLRVVSDALLNDVRSAKKTQQECMLKWFDTAVQFSRVVFGDEDAKLLARSGQVAARAIAS</sequence>
<dbReference type="EMBL" id="UOEM01000112">
    <property type="protein sequence ID" value="VAW18167.1"/>
    <property type="molecule type" value="Genomic_DNA"/>
</dbReference>
<evidence type="ECO:0000313" key="1">
    <source>
        <dbReference type="EMBL" id="VAW18167.1"/>
    </source>
</evidence>
<reference evidence="1" key="1">
    <citation type="submission" date="2018-06" db="EMBL/GenBank/DDBJ databases">
        <authorList>
            <person name="Zhirakovskaya E."/>
        </authorList>
    </citation>
    <scope>NUCLEOTIDE SEQUENCE</scope>
</reference>
<organism evidence="1">
    <name type="scientific">hydrothermal vent metagenome</name>
    <dbReference type="NCBI Taxonomy" id="652676"/>
    <lineage>
        <taxon>unclassified sequences</taxon>
        <taxon>metagenomes</taxon>
        <taxon>ecological metagenomes</taxon>
    </lineage>
</organism>
<name>A0A3B0TXI7_9ZZZZ</name>
<dbReference type="AlphaFoldDB" id="A0A3B0TXI7"/>
<proteinExistence type="predicted"/>